<dbReference type="PROSITE" id="PS00356">
    <property type="entry name" value="HTH_LACI_1"/>
    <property type="match status" value="1"/>
</dbReference>
<protein>
    <recommendedName>
        <fullName evidence="2">DnaA N-terminal domain-containing protein</fullName>
    </recommendedName>
</protein>
<comment type="caution">
    <text evidence="3">The sequence shown here is derived from an EMBL/GenBank/DDBJ whole genome shotgun (WGS) entry which is preliminary data.</text>
</comment>
<proteinExistence type="predicted"/>
<feature type="region of interest" description="Disordered" evidence="1">
    <location>
        <begin position="123"/>
        <end position="142"/>
    </location>
</feature>
<evidence type="ECO:0000259" key="2">
    <source>
        <dbReference type="Pfam" id="PF11638"/>
    </source>
</evidence>
<evidence type="ECO:0000256" key="1">
    <source>
        <dbReference type="SAM" id="MobiDB-lite"/>
    </source>
</evidence>
<name>A0A645BNL7_9ZZZZ</name>
<reference evidence="3" key="1">
    <citation type="submission" date="2019-08" db="EMBL/GenBank/DDBJ databases">
        <authorList>
            <person name="Kucharzyk K."/>
            <person name="Murdoch R.W."/>
            <person name="Higgins S."/>
            <person name="Loffler F."/>
        </authorList>
    </citation>
    <scope>NUCLEOTIDE SEQUENCE</scope>
</reference>
<sequence length="296" mass="33441">MDHSQQDPALNVHEPGHIEAWQMVLGTLQAEMSRALYETWVQPLKAIGYNNQIFTVGAINTYGKSWVEERLGARITRLLEGLYGESLTLNVTVNNSFYKEGKGQGSELTLTVAPEVKAGTKSEVKKKSFSKPEEPADEIGNEPRNRKMMLQRAYGSERARLIQPERGMFITGYLFNSWLPLLGHSAFAVILAARSMCYWNPMTGELRNVVETEMGDLAERAAVSVRTVKDVLNNILVQRYFLRYRVRRVMTSNGVRTAGISLQVRMDDPLTPEDQVAAGLMEEEEWYLAEFSGEKE</sequence>
<feature type="domain" description="DnaA N-terminal" evidence="2">
    <location>
        <begin position="19"/>
        <end position="79"/>
    </location>
</feature>
<organism evidence="3">
    <name type="scientific">bioreactor metagenome</name>
    <dbReference type="NCBI Taxonomy" id="1076179"/>
    <lineage>
        <taxon>unclassified sequences</taxon>
        <taxon>metagenomes</taxon>
        <taxon>ecological metagenomes</taxon>
    </lineage>
</organism>
<dbReference type="EMBL" id="VSSQ01021326">
    <property type="protein sequence ID" value="MPM66837.1"/>
    <property type="molecule type" value="Genomic_DNA"/>
</dbReference>
<dbReference type="Gene3D" id="3.30.300.180">
    <property type="match status" value="1"/>
</dbReference>
<dbReference type="InterPro" id="IPR024633">
    <property type="entry name" value="DnaA_N_dom"/>
</dbReference>
<dbReference type="InterPro" id="IPR038454">
    <property type="entry name" value="DnaA_N_sf"/>
</dbReference>
<evidence type="ECO:0000313" key="3">
    <source>
        <dbReference type="EMBL" id="MPM66837.1"/>
    </source>
</evidence>
<dbReference type="Pfam" id="PF11638">
    <property type="entry name" value="DnaA_N"/>
    <property type="match status" value="1"/>
</dbReference>
<feature type="compositionally biased region" description="Basic and acidic residues" evidence="1">
    <location>
        <begin position="123"/>
        <end position="134"/>
    </location>
</feature>
<gene>
    <name evidence="3" type="ORF">SDC9_113749</name>
</gene>
<accession>A0A645BNL7</accession>
<dbReference type="AlphaFoldDB" id="A0A645BNL7"/>